<evidence type="ECO:0000256" key="14">
    <source>
        <dbReference type="PIRNR" id="PIRNR006135"/>
    </source>
</evidence>
<keyword evidence="13 14" id="KW-0342">GTP-binding</keyword>
<dbReference type="AlphaFoldDB" id="A0A510XA70"/>
<feature type="active site" description="GMP-histidine intermediate" evidence="15">
    <location>
        <position position="52"/>
    </location>
</feature>
<feature type="binding site" evidence="16">
    <location>
        <begin position="36"/>
        <end position="38"/>
    </location>
    <ligand>
        <name>GTP</name>
        <dbReference type="ChEBI" id="CHEBI:37565"/>
    </ligand>
</feature>
<dbReference type="EMBL" id="BJUK01000015">
    <property type="protein sequence ID" value="GEK47395.1"/>
    <property type="molecule type" value="Genomic_DNA"/>
</dbReference>
<gene>
    <name evidence="17" type="primary">cobU</name>
    <name evidence="17" type="ORF">HPA02_16780</name>
</gene>
<feature type="binding site" evidence="16">
    <location>
        <begin position="53"/>
        <end position="56"/>
    </location>
    <ligand>
        <name>GTP</name>
        <dbReference type="ChEBI" id="CHEBI:37565"/>
    </ligand>
</feature>
<comment type="function">
    <text evidence="4 14">Catalyzes ATP-dependent phosphorylation of adenosylcobinamide and addition of GMP to adenosylcobinamide phosphate.</text>
</comment>
<dbReference type="EC" id="2.7.7.62" evidence="14"/>
<keyword evidence="12 14" id="KW-0067">ATP-binding</keyword>
<dbReference type="GO" id="GO:0005524">
    <property type="term" value="F:ATP binding"/>
    <property type="evidence" value="ECO:0007669"/>
    <property type="project" value="UniProtKB-UniRule"/>
</dbReference>
<dbReference type="Proteomes" id="UP000321275">
    <property type="component" value="Unassembled WGS sequence"/>
</dbReference>
<comment type="catalytic activity">
    <reaction evidence="3">
        <text>adenosylcob(III)inamide + GTP = adenosylcob(III)inamide phosphate + GDP + H(+)</text>
        <dbReference type="Rhea" id="RHEA:15765"/>
        <dbReference type="ChEBI" id="CHEBI:2480"/>
        <dbReference type="ChEBI" id="CHEBI:15378"/>
        <dbReference type="ChEBI" id="CHEBI:37565"/>
        <dbReference type="ChEBI" id="CHEBI:58189"/>
        <dbReference type="ChEBI" id="CHEBI:58502"/>
        <dbReference type="EC" id="2.7.1.156"/>
    </reaction>
</comment>
<dbReference type="GO" id="GO:0043752">
    <property type="term" value="F:adenosylcobinamide kinase activity"/>
    <property type="evidence" value="ECO:0007669"/>
    <property type="project" value="UniProtKB-EC"/>
</dbReference>
<comment type="catalytic activity">
    <reaction evidence="1 14">
        <text>adenosylcob(III)inamide + ATP = adenosylcob(III)inamide phosphate + ADP + H(+)</text>
        <dbReference type="Rhea" id="RHEA:15769"/>
        <dbReference type="ChEBI" id="CHEBI:2480"/>
        <dbReference type="ChEBI" id="CHEBI:15378"/>
        <dbReference type="ChEBI" id="CHEBI:30616"/>
        <dbReference type="ChEBI" id="CHEBI:58502"/>
        <dbReference type="ChEBI" id="CHEBI:456216"/>
        <dbReference type="EC" id="2.7.1.156"/>
    </reaction>
</comment>
<dbReference type="GO" id="GO:0005525">
    <property type="term" value="F:GTP binding"/>
    <property type="evidence" value="ECO:0007669"/>
    <property type="project" value="UniProtKB-UniRule"/>
</dbReference>
<dbReference type="InterPro" id="IPR027417">
    <property type="entry name" value="P-loop_NTPase"/>
</dbReference>
<keyword evidence="10 14" id="KW-0547">Nucleotide-binding</keyword>
<dbReference type="OrthoDB" id="9788370at2"/>
<feature type="binding site" evidence="16">
    <location>
        <begin position="7"/>
        <end position="14"/>
    </location>
    <ligand>
        <name>GTP</name>
        <dbReference type="ChEBI" id="CHEBI:37565"/>
    </ligand>
</feature>
<name>A0A510XA70_9GAMM</name>
<comment type="pathway">
    <text evidence="6 14">Cofactor biosynthesis; adenosylcobalamin biosynthesis; adenosylcobalamin from cob(II)yrinate a,c-diamide: step 5/7.</text>
</comment>
<sequence>MIAFISGGARSGKSDYAEGLARQWRDARGGGLWYLATARASDDEMAERIDRHRRQRGAGWETLEVPLALDAALNEVAPGETVLLDCLTLWASQWRYGGGGSDAEGRDLLARVLAEARQRHIALVVVSNDINEGLPAEDGDTRVFVGFLQTLHRDLAAEADLVVQLVAGLPWVWKGEGP</sequence>
<evidence type="ECO:0000256" key="5">
    <source>
        <dbReference type="ARBA" id="ARBA00004692"/>
    </source>
</evidence>
<dbReference type="UniPathway" id="UPA00148">
    <property type="reaction ID" value="UER00236"/>
</dbReference>
<evidence type="ECO:0000313" key="17">
    <source>
        <dbReference type="EMBL" id="GEK47395.1"/>
    </source>
</evidence>
<keyword evidence="18" id="KW-1185">Reference proteome</keyword>
<dbReference type="CDD" id="cd00544">
    <property type="entry name" value="CobU"/>
    <property type="match status" value="1"/>
</dbReference>
<reference evidence="17 18" key="1">
    <citation type="submission" date="2019-07" db="EMBL/GenBank/DDBJ databases">
        <title>Whole genome shotgun sequence of Halomonas pacifica NBRC 102220.</title>
        <authorList>
            <person name="Hosoyama A."/>
            <person name="Uohara A."/>
            <person name="Ohji S."/>
            <person name="Ichikawa N."/>
        </authorList>
    </citation>
    <scope>NUCLEOTIDE SEQUENCE [LARGE SCALE GENOMIC DNA]</scope>
    <source>
        <strain evidence="17 18">NBRC 102220</strain>
    </source>
</reference>
<comment type="catalytic activity">
    <reaction evidence="2 14">
        <text>adenosylcob(III)inamide phosphate + GTP + H(+) = adenosylcob(III)inamide-GDP + diphosphate</text>
        <dbReference type="Rhea" id="RHEA:22712"/>
        <dbReference type="ChEBI" id="CHEBI:15378"/>
        <dbReference type="ChEBI" id="CHEBI:33019"/>
        <dbReference type="ChEBI" id="CHEBI:37565"/>
        <dbReference type="ChEBI" id="CHEBI:58502"/>
        <dbReference type="ChEBI" id="CHEBI:60487"/>
        <dbReference type="EC" id="2.7.7.62"/>
    </reaction>
</comment>
<evidence type="ECO:0000256" key="8">
    <source>
        <dbReference type="ARBA" id="ARBA00022573"/>
    </source>
</evidence>
<evidence type="ECO:0000256" key="7">
    <source>
        <dbReference type="ARBA" id="ARBA00007490"/>
    </source>
</evidence>
<evidence type="ECO:0000256" key="2">
    <source>
        <dbReference type="ARBA" id="ARBA00000711"/>
    </source>
</evidence>
<evidence type="ECO:0000256" key="13">
    <source>
        <dbReference type="ARBA" id="ARBA00023134"/>
    </source>
</evidence>
<dbReference type="PANTHER" id="PTHR34848">
    <property type="match status" value="1"/>
</dbReference>
<accession>A0A510XA70</accession>
<feature type="binding site" evidence="16">
    <location>
        <position position="64"/>
    </location>
    <ligand>
        <name>GTP</name>
        <dbReference type="ChEBI" id="CHEBI:37565"/>
    </ligand>
</feature>
<feature type="binding site" evidence="16">
    <location>
        <position position="85"/>
    </location>
    <ligand>
        <name>GTP</name>
        <dbReference type="ChEBI" id="CHEBI:37565"/>
    </ligand>
</feature>
<evidence type="ECO:0000313" key="18">
    <source>
        <dbReference type="Proteomes" id="UP000321275"/>
    </source>
</evidence>
<protein>
    <recommendedName>
        <fullName evidence="14">Bifunctional adenosylcobalamin biosynthesis protein</fullName>
        <ecNumber evidence="14">2.7.1.156</ecNumber>
        <ecNumber evidence="14">2.7.7.62</ecNumber>
    </recommendedName>
</protein>
<comment type="pathway">
    <text evidence="5 14">Cofactor biosynthesis; adenosylcobalamin biosynthesis; adenosylcobalamin from cob(II)yrinate a,c-diamide: step 6/7.</text>
</comment>
<dbReference type="PIRSF" id="PIRSF006135">
    <property type="entry name" value="CobU"/>
    <property type="match status" value="1"/>
</dbReference>
<keyword evidence="11 14" id="KW-0418">Kinase</keyword>
<evidence type="ECO:0000256" key="11">
    <source>
        <dbReference type="ARBA" id="ARBA00022777"/>
    </source>
</evidence>
<evidence type="ECO:0000256" key="4">
    <source>
        <dbReference type="ARBA" id="ARBA00003889"/>
    </source>
</evidence>
<evidence type="ECO:0000256" key="15">
    <source>
        <dbReference type="PIRSR" id="PIRSR006135-1"/>
    </source>
</evidence>
<evidence type="ECO:0000256" key="16">
    <source>
        <dbReference type="PIRSR" id="PIRSR006135-2"/>
    </source>
</evidence>
<dbReference type="Gene3D" id="3.40.50.300">
    <property type="entry name" value="P-loop containing nucleotide triphosphate hydrolases"/>
    <property type="match status" value="1"/>
</dbReference>
<dbReference type="GO" id="GO:0009236">
    <property type="term" value="P:cobalamin biosynthetic process"/>
    <property type="evidence" value="ECO:0007669"/>
    <property type="project" value="UniProtKB-UniRule"/>
</dbReference>
<dbReference type="SUPFAM" id="SSF52540">
    <property type="entry name" value="P-loop containing nucleoside triphosphate hydrolases"/>
    <property type="match status" value="1"/>
</dbReference>
<dbReference type="InterPro" id="IPR003203">
    <property type="entry name" value="CobU/CobP"/>
</dbReference>
<organism evidence="17 18">
    <name type="scientific">Bisbaumannia pacifica</name>
    <dbReference type="NCBI Taxonomy" id="77098"/>
    <lineage>
        <taxon>Bacteria</taxon>
        <taxon>Pseudomonadati</taxon>
        <taxon>Pseudomonadota</taxon>
        <taxon>Gammaproteobacteria</taxon>
        <taxon>Oceanospirillales</taxon>
        <taxon>Halomonadaceae</taxon>
        <taxon>Bisbaumannia</taxon>
    </lineage>
</organism>
<evidence type="ECO:0000256" key="12">
    <source>
        <dbReference type="ARBA" id="ARBA00022840"/>
    </source>
</evidence>
<evidence type="ECO:0000256" key="6">
    <source>
        <dbReference type="ARBA" id="ARBA00005159"/>
    </source>
</evidence>
<dbReference type="PANTHER" id="PTHR34848:SF1">
    <property type="entry name" value="BIFUNCTIONAL ADENOSYLCOBALAMIN BIOSYNTHESIS PROTEIN COBU"/>
    <property type="match status" value="1"/>
</dbReference>
<dbReference type="RefSeq" id="WP_146802732.1">
    <property type="nucleotide sequence ID" value="NZ_BJUK01000015.1"/>
</dbReference>
<comment type="caution">
    <text evidence="17">The sequence shown here is derived from an EMBL/GenBank/DDBJ whole genome shotgun (WGS) entry which is preliminary data.</text>
</comment>
<dbReference type="GO" id="GO:0008820">
    <property type="term" value="F:cobinamide phosphate guanylyltransferase activity"/>
    <property type="evidence" value="ECO:0007669"/>
    <property type="project" value="UniProtKB-UniRule"/>
</dbReference>
<keyword evidence="8 14" id="KW-0169">Cobalamin biosynthesis</keyword>
<proteinExistence type="inferred from homology"/>
<evidence type="ECO:0000256" key="1">
    <source>
        <dbReference type="ARBA" id="ARBA00000312"/>
    </source>
</evidence>
<dbReference type="EC" id="2.7.1.156" evidence="14"/>
<comment type="similarity">
    <text evidence="7 14">Belongs to the CobU/CobP family.</text>
</comment>
<dbReference type="Pfam" id="PF02283">
    <property type="entry name" value="CobU"/>
    <property type="match status" value="1"/>
</dbReference>
<evidence type="ECO:0000256" key="9">
    <source>
        <dbReference type="ARBA" id="ARBA00022679"/>
    </source>
</evidence>
<evidence type="ECO:0000256" key="3">
    <source>
        <dbReference type="ARBA" id="ARBA00001522"/>
    </source>
</evidence>
<keyword evidence="9 14" id="KW-0808">Transferase</keyword>
<evidence type="ECO:0000256" key="10">
    <source>
        <dbReference type="ARBA" id="ARBA00022741"/>
    </source>
</evidence>